<gene>
    <name evidence="6" type="ORF">H8N03_13885</name>
</gene>
<comment type="similarity">
    <text evidence="1">Belongs to the LysR transcriptional regulatory family.</text>
</comment>
<evidence type="ECO:0000256" key="1">
    <source>
        <dbReference type="ARBA" id="ARBA00009437"/>
    </source>
</evidence>
<evidence type="ECO:0000313" key="7">
    <source>
        <dbReference type="Proteomes" id="UP000608513"/>
    </source>
</evidence>
<dbReference type="InterPro" id="IPR036388">
    <property type="entry name" value="WH-like_DNA-bd_sf"/>
</dbReference>
<accession>A0A923MQN4</accession>
<feature type="domain" description="HTH lysR-type" evidence="5">
    <location>
        <begin position="1"/>
        <end position="58"/>
    </location>
</feature>
<dbReference type="PANTHER" id="PTHR30346">
    <property type="entry name" value="TRANSCRIPTIONAL DUAL REGULATOR HCAR-RELATED"/>
    <property type="match status" value="1"/>
</dbReference>
<organism evidence="6 7">
    <name type="scientific">Ramlibacter cellulosilyticus</name>
    <dbReference type="NCBI Taxonomy" id="2764187"/>
    <lineage>
        <taxon>Bacteria</taxon>
        <taxon>Pseudomonadati</taxon>
        <taxon>Pseudomonadota</taxon>
        <taxon>Betaproteobacteria</taxon>
        <taxon>Burkholderiales</taxon>
        <taxon>Comamonadaceae</taxon>
        <taxon>Ramlibacter</taxon>
    </lineage>
</organism>
<evidence type="ECO:0000259" key="5">
    <source>
        <dbReference type="PROSITE" id="PS50931"/>
    </source>
</evidence>
<dbReference type="InterPro" id="IPR005119">
    <property type="entry name" value="LysR_subst-bd"/>
</dbReference>
<keyword evidence="7" id="KW-1185">Reference proteome</keyword>
<evidence type="ECO:0000256" key="4">
    <source>
        <dbReference type="ARBA" id="ARBA00023163"/>
    </source>
</evidence>
<evidence type="ECO:0000313" key="6">
    <source>
        <dbReference type="EMBL" id="MBC5784037.1"/>
    </source>
</evidence>
<dbReference type="Proteomes" id="UP000608513">
    <property type="component" value="Unassembled WGS sequence"/>
</dbReference>
<dbReference type="RefSeq" id="WP_187076776.1">
    <property type="nucleotide sequence ID" value="NZ_JACORT010000005.1"/>
</dbReference>
<evidence type="ECO:0000256" key="3">
    <source>
        <dbReference type="ARBA" id="ARBA00023125"/>
    </source>
</evidence>
<dbReference type="Gene3D" id="3.40.190.290">
    <property type="match status" value="1"/>
</dbReference>
<evidence type="ECO:0000256" key="2">
    <source>
        <dbReference type="ARBA" id="ARBA00023015"/>
    </source>
</evidence>
<dbReference type="PRINTS" id="PR00039">
    <property type="entry name" value="HTHLYSR"/>
</dbReference>
<dbReference type="EMBL" id="JACORT010000005">
    <property type="protein sequence ID" value="MBC5784037.1"/>
    <property type="molecule type" value="Genomic_DNA"/>
</dbReference>
<sequence>MELQQIRYFLAVQRHGSFSRAAEDCDVSQPALTQAVRKLEEEVGGELFHREGKRLVLTALGRLIQPALEQAVVGAQSARSLAENFKLLRQAPLRLGLQTTIGPTRIASFLSVFHRRQPGVEITVEDGTPVALLDKLERGELDFALLSGAQPIAEAFRYETLYAEPYVVVLPAGHVLGRLPQIRLADVDGEAYVDRLSCEMREAVMALSRDAGINLYATFRSEREDWVEAMVQAGLGFAFMPAYSIRSRDLHQRPLVEPAVQRDVLAVDVRGRVRTPAARLFLEEIKAFAWLPAPGA</sequence>
<dbReference type="Pfam" id="PF00126">
    <property type="entry name" value="HTH_1"/>
    <property type="match status" value="1"/>
</dbReference>
<name>A0A923MQN4_9BURK</name>
<dbReference type="Gene3D" id="1.10.10.10">
    <property type="entry name" value="Winged helix-like DNA-binding domain superfamily/Winged helix DNA-binding domain"/>
    <property type="match status" value="1"/>
</dbReference>
<comment type="caution">
    <text evidence="6">The sequence shown here is derived from an EMBL/GenBank/DDBJ whole genome shotgun (WGS) entry which is preliminary data.</text>
</comment>
<reference evidence="6" key="1">
    <citation type="submission" date="2020-08" db="EMBL/GenBank/DDBJ databases">
        <title>Ramlibacter sp. USB13 16S ribosomal RNA gene genome sequencing and assembly.</title>
        <authorList>
            <person name="Kang M."/>
        </authorList>
    </citation>
    <scope>NUCLEOTIDE SEQUENCE</scope>
    <source>
        <strain evidence="6">USB13</strain>
    </source>
</reference>
<dbReference type="InterPro" id="IPR000847">
    <property type="entry name" value="LysR_HTH_N"/>
</dbReference>
<dbReference type="GO" id="GO:0003677">
    <property type="term" value="F:DNA binding"/>
    <property type="evidence" value="ECO:0007669"/>
    <property type="project" value="UniProtKB-KW"/>
</dbReference>
<dbReference type="PROSITE" id="PS50931">
    <property type="entry name" value="HTH_LYSR"/>
    <property type="match status" value="1"/>
</dbReference>
<dbReference type="Pfam" id="PF03466">
    <property type="entry name" value="LysR_substrate"/>
    <property type="match status" value="1"/>
</dbReference>
<dbReference type="GO" id="GO:0032993">
    <property type="term" value="C:protein-DNA complex"/>
    <property type="evidence" value="ECO:0007669"/>
    <property type="project" value="TreeGrafter"/>
</dbReference>
<proteinExistence type="inferred from homology"/>
<dbReference type="PANTHER" id="PTHR30346:SF28">
    <property type="entry name" value="HTH-TYPE TRANSCRIPTIONAL REGULATOR CYNR"/>
    <property type="match status" value="1"/>
</dbReference>
<keyword evidence="3" id="KW-0238">DNA-binding</keyword>
<dbReference type="SUPFAM" id="SSF53850">
    <property type="entry name" value="Periplasmic binding protein-like II"/>
    <property type="match status" value="1"/>
</dbReference>
<dbReference type="GO" id="GO:0003700">
    <property type="term" value="F:DNA-binding transcription factor activity"/>
    <property type="evidence" value="ECO:0007669"/>
    <property type="project" value="InterPro"/>
</dbReference>
<dbReference type="AlphaFoldDB" id="A0A923MQN4"/>
<dbReference type="SUPFAM" id="SSF46785">
    <property type="entry name" value="Winged helix' DNA-binding domain"/>
    <property type="match status" value="1"/>
</dbReference>
<protein>
    <submittedName>
        <fullName evidence="6">LysR family transcriptional regulator</fullName>
    </submittedName>
</protein>
<keyword evidence="2" id="KW-0805">Transcription regulation</keyword>
<keyword evidence="4" id="KW-0804">Transcription</keyword>
<dbReference type="CDD" id="cd05466">
    <property type="entry name" value="PBP2_LTTR_substrate"/>
    <property type="match status" value="1"/>
</dbReference>
<dbReference type="FunFam" id="1.10.10.10:FF:000001">
    <property type="entry name" value="LysR family transcriptional regulator"/>
    <property type="match status" value="1"/>
</dbReference>
<dbReference type="InterPro" id="IPR036390">
    <property type="entry name" value="WH_DNA-bd_sf"/>
</dbReference>